<dbReference type="Proteomes" id="UP000748531">
    <property type="component" value="Unassembled WGS sequence"/>
</dbReference>
<dbReference type="OrthoDB" id="6255439at2759"/>
<name>A0A8J4WZJ7_9TREM</name>
<reference evidence="2" key="1">
    <citation type="submission" date="2019-05" db="EMBL/GenBank/DDBJ databases">
        <title>Annotation for the trematode Paragonimus heterotremus.</title>
        <authorList>
            <person name="Choi Y.-J."/>
        </authorList>
    </citation>
    <scope>NUCLEOTIDE SEQUENCE</scope>
    <source>
        <strain evidence="2">LC</strain>
    </source>
</reference>
<gene>
    <name evidence="2" type="ORF">PHET_06438</name>
</gene>
<evidence type="ECO:0000256" key="1">
    <source>
        <dbReference type="SAM" id="Coils"/>
    </source>
</evidence>
<sequence>MSQVDEKTADDMDKNYVKPNEEMDMHAELLKSRSLDHLDPLTDSGITPCPVVIETRPTLDLARHFAFSNIRYNNTCSSVKAMDVFQKRNRQARLEIEFHDEADLGTSLNSLVLADDKVNQQFQEEILANHRTKVTDVDPKELTEKEQYLEYIIQTLNSERKRFLSDEIGRCHAYRDAQMKHEDGFWNTMTVIPHGLLGEPDDLPEEQMTRAEYIRKLNIALEEALTPGCIIRMSNQMKADKARSILYPDEFPLPATELFGQLRGILDQLTYFSENVARNYLDPNGSSDLPQIQSKLTESWDRLHLPQAEREAFLINLCAILDKRKEFVKKSNITETAVKLWEKISKYVSEREELLRKIAELEITIIQVDASGDKNLARKLASRRPGCEKQLSKMTQRIEGPALRLQETFKVTLTYKVRSNTV</sequence>
<feature type="coiled-coil region" evidence="1">
    <location>
        <begin position="344"/>
        <end position="371"/>
    </location>
</feature>
<comment type="caution">
    <text evidence="2">The sequence shown here is derived from an EMBL/GenBank/DDBJ whole genome shotgun (WGS) entry which is preliminary data.</text>
</comment>
<proteinExistence type="predicted"/>
<accession>A0A8J4WZJ7</accession>
<keyword evidence="1" id="KW-0175">Coiled coil</keyword>
<evidence type="ECO:0000313" key="2">
    <source>
        <dbReference type="EMBL" id="KAF5400507.1"/>
    </source>
</evidence>
<evidence type="ECO:0000313" key="3">
    <source>
        <dbReference type="Proteomes" id="UP000748531"/>
    </source>
</evidence>
<dbReference type="EMBL" id="LUCH01003129">
    <property type="protein sequence ID" value="KAF5400507.1"/>
    <property type="molecule type" value="Genomic_DNA"/>
</dbReference>
<organism evidence="2 3">
    <name type="scientific">Paragonimus heterotremus</name>
    <dbReference type="NCBI Taxonomy" id="100268"/>
    <lineage>
        <taxon>Eukaryota</taxon>
        <taxon>Metazoa</taxon>
        <taxon>Spiralia</taxon>
        <taxon>Lophotrochozoa</taxon>
        <taxon>Platyhelminthes</taxon>
        <taxon>Trematoda</taxon>
        <taxon>Digenea</taxon>
        <taxon>Plagiorchiida</taxon>
        <taxon>Troglotremata</taxon>
        <taxon>Troglotrematidae</taxon>
        <taxon>Paragonimus</taxon>
    </lineage>
</organism>
<keyword evidence="3" id="KW-1185">Reference proteome</keyword>
<dbReference type="AlphaFoldDB" id="A0A8J4WZJ7"/>
<protein>
    <submittedName>
        <fullName evidence="2">Uncharacterized protein</fullName>
    </submittedName>
</protein>